<evidence type="ECO:0000259" key="11">
    <source>
        <dbReference type="PROSITE" id="PS50835"/>
    </source>
</evidence>
<dbReference type="Proteomes" id="UP000694571">
    <property type="component" value="Unplaced"/>
</dbReference>
<dbReference type="InterPro" id="IPR036179">
    <property type="entry name" value="Ig-like_dom_sf"/>
</dbReference>
<dbReference type="InterPro" id="IPR013106">
    <property type="entry name" value="Ig_V-set"/>
</dbReference>
<dbReference type="Ensembl" id="ENSSSCT00015011432.1">
    <property type="protein sequence ID" value="ENSSSCP00015004518.1"/>
    <property type="gene ID" value="ENSSSCG00015008665.1"/>
</dbReference>
<dbReference type="GO" id="GO:0043031">
    <property type="term" value="P:negative regulation of macrophage activation"/>
    <property type="evidence" value="ECO:0007669"/>
    <property type="project" value="InterPro"/>
</dbReference>
<comment type="subcellular location">
    <subcellularLocation>
        <location evidence="1">Membrane</location>
        <topology evidence="1">Single-pass membrane protein</topology>
    </subcellularLocation>
</comment>
<feature type="domain" description="Ig-like" evidence="11">
    <location>
        <begin position="7"/>
        <end position="115"/>
    </location>
</feature>
<dbReference type="Proteomes" id="UP000694728">
    <property type="component" value="Unplaced"/>
</dbReference>
<keyword evidence="8" id="KW-0393">Immunoglobulin domain</keyword>
<dbReference type="Proteomes" id="UP000694723">
    <property type="component" value="Unplaced"/>
</dbReference>
<dbReference type="InterPro" id="IPR003599">
    <property type="entry name" value="Ig_sub"/>
</dbReference>
<keyword evidence="7" id="KW-0325">Glycoprotein</keyword>
<reference evidence="12" key="1">
    <citation type="submission" date="2025-05" db="UniProtKB">
        <authorList>
            <consortium name="Ensembl"/>
        </authorList>
    </citation>
    <scope>IDENTIFICATION</scope>
</reference>
<sequence length="304" mass="34407">MGFPLHPIIQLLMLPLWVQGSGNLHRIKHNNNETAVLGENVTIFCNLTTPADVMQITWQKIQDSLPQNIGTYSSKYGEKILPPYTDRLHCEAIEPNSSFITIREVTFEDEACYKCLFNVFPHGSHGGQICLNIITVSELRTELQSNLDSEDFLRFTYSAVGKPAPQISLFPLQILMNPPEESLALNPNGTVTITKMYNVSLETVRSLGIQHLIVHMDHPLRNEEKIIPLSVKQECTAGFSYNWLPKVGAFITVLCSSFIIICIIQRKKKSEDSGTCQKKKNPHPQCKWKKKIFLSQERKNPVTS</sequence>
<dbReference type="PROSITE" id="PS50835">
    <property type="entry name" value="IG_LIKE"/>
    <property type="match status" value="1"/>
</dbReference>
<keyword evidence="4 9" id="KW-1133">Transmembrane helix</keyword>
<keyword evidence="5 9" id="KW-0472">Membrane</keyword>
<evidence type="ECO:0000256" key="3">
    <source>
        <dbReference type="ARBA" id="ARBA00022729"/>
    </source>
</evidence>
<evidence type="ECO:0000256" key="6">
    <source>
        <dbReference type="ARBA" id="ARBA00023157"/>
    </source>
</evidence>
<evidence type="ECO:0000256" key="5">
    <source>
        <dbReference type="ARBA" id="ARBA00023136"/>
    </source>
</evidence>
<dbReference type="SUPFAM" id="SSF48726">
    <property type="entry name" value="Immunoglobulin"/>
    <property type="match status" value="1"/>
</dbReference>
<dbReference type="Ensembl" id="ENSSSCT00050095777.1">
    <property type="protein sequence ID" value="ENSSSCP00050041229.1"/>
    <property type="gene ID" value="ENSSSCG00050070252.1"/>
</dbReference>
<proteinExistence type="predicted"/>
<dbReference type="GO" id="GO:0016020">
    <property type="term" value="C:membrane"/>
    <property type="evidence" value="ECO:0007669"/>
    <property type="project" value="UniProtKB-SubCell"/>
</dbReference>
<evidence type="ECO:0000256" key="4">
    <source>
        <dbReference type="ARBA" id="ARBA00022989"/>
    </source>
</evidence>
<keyword evidence="2 9" id="KW-0812">Transmembrane</keyword>
<accession>A0A8D0UTB7</accession>
<feature type="transmembrane region" description="Helical" evidence="9">
    <location>
        <begin position="243"/>
        <end position="264"/>
    </location>
</feature>
<feature type="chain" id="PRO_5044684572" description="Ig-like domain-containing protein" evidence="10">
    <location>
        <begin position="21"/>
        <end position="304"/>
    </location>
</feature>
<dbReference type="GO" id="GO:0098632">
    <property type="term" value="F:cell-cell adhesion mediator activity"/>
    <property type="evidence" value="ECO:0007669"/>
    <property type="project" value="InterPro"/>
</dbReference>
<dbReference type="Ensembl" id="ENSSSCT00060018692.1">
    <property type="protein sequence ID" value="ENSSSCP00060007522.1"/>
    <property type="gene ID" value="ENSSSCG00060014149.1"/>
</dbReference>
<dbReference type="Pfam" id="PF07686">
    <property type="entry name" value="V-set"/>
    <property type="match status" value="1"/>
</dbReference>
<evidence type="ECO:0000256" key="9">
    <source>
        <dbReference type="SAM" id="Phobius"/>
    </source>
</evidence>
<dbReference type="Ensembl" id="ENSSSCT00025065728.1">
    <property type="protein sequence ID" value="ENSSSCP00025028040.1"/>
    <property type="gene ID" value="ENSSSCG00025048335.1"/>
</dbReference>
<evidence type="ECO:0000313" key="14">
    <source>
        <dbReference type="Proteomes" id="UP000694727"/>
    </source>
</evidence>
<name>A0A8D0UTB7_PIG</name>
<evidence type="ECO:0000256" key="7">
    <source>
        <dbReference type="ARBA" id="ARBA00023180"/>
    </source>
</evidence>
<dbReference type="Gene3D" id="2.60.40.10">
    <property type="entry name" value="Immunoglobulins"/>
    <property type="match status" value="1"/>
</dbReference>
<protein>
    <recommendedName>
        <fullName evidence="11">Ig-like domain-containing protein</fullName>
    </recommendedName>
</protein>
<evidence type="ECO:0000313" key="13">
    <source>
        <dbReference type="Ensembl" id="ENSSSCP00045035744.1"/>
    </source>
</evidence>
<dbReference type="PANTHER" id="PTHR46841:SF10">
    <property type="entry name" value="CD200 MOLECULE LIKE 1-RELATED"/>
    <property type="match status" value="1"/>
</dbReference>
<keyword evidence="3 10" id="KW-0732">Signal</keyword>
<evidence type="ECO:0000256" key="2">
    <source>
        <dbReference type="ARBA" id="ARBA00022692"/>
    </source>
</evidence>
<dbReference type="Proteomes" id="UP000694727">
    <property type="component" value="Unplaced"/>
</dbReference>
<gene>
    <name evidence="13" type="primary">LOC100517427</name>
</gene>
<dbReference type="AlphaFoldDB" id="A0A8D0UTB7"/>
<keyword evidence="6" id="KW-1015">Disulfide bond</keyword>
<dbReference type="InterPro" id="IPR013783">
    <property type="entry name" value="Ig-like_fold"/>
</dbReference>
<evidence type="ECO:0000256" key="1">
    <source>
        <dbReference type="ARBA" id="ARBA00004167"/>
    </source>
</evidence>
<dbReference type="GO" id="GO:0050776">
    <property type="term" value="P:regulation of immune response"/>
    <property type="evidence" value="ECO:0007669"/>
    <property type="project" value="InterPro"/>
</dbReference>
<dbReference type="InterPro" id="IPR047164">
    <property type="entry name" value="OX2G-like"/>
</dbReference>
<dbReference type="CDD" id="cd05846">
    <property type="entry name" value="IgV_1_MRC-OX-2_like"/>
    <property type="match status" value="1"/>
</dbReference>
<dbReference type="SMART" id="SM00406">
    <property type="entry name" value="IGv"/>
    <property type="match status" value="1"/>
</dbReference>
<evidence type="ECO:0000256" key="8">
    <source>
        <dbReference type="ARBA" id="ARBA00023319"/>
    </source>
</evidence>
<dbReference type="SMART" id="SM00409">
    <property type="entry name" value="IG"/>
    <property type="match status" value="1"/>
</dbReference>
<dbReference type="InterPro" id="IPR033321">
    <property type="entry name" value="CD200_Ig_V_dom"/>
</dbReference>
<dbReference type="Proteomes" id="UP000694726">
    <property type="component" value="Unplaced"/>
</dbReference>
<dbReference type="InterPro" id="IPR007110">
    <property type="entry name" value="Ig-like_dom"/>
</dbReference>
<feature type="signal peptide" evidence="10">
    <location>
        <begin position="1"/>
        <end position="20"/>
    </location>
</feature>
<organism evidence="12 14">
    <name type="scientific">Sus scrofa</name>
    <name type="common">Pig</name>
    <dbReference type="NCBI Taxonomy" id="9823"/>
    <lineage>
        <taxon>Eukaryota</taxon>
        <taxon>Metazoa</taxon>
        <taxon>Chordata</taxon>
        <taxon>Craniata</taxon>
        <taxon>Vertebrata</taxon>
        <taxon>Euteleostomi</taxon>
        <taxon>Mammalia</taxon>
        <taxon>Eutheria</taxon>
        <taxon>Laurasiatheria</taxon>
        <taxon>Artiodactyla</taxon>
        <taxon>Suina</taxon>
        <taxon>Suidae</taxon>
        <taxon>Sus</taxon>
    </lineage>
</organism>
<evidence type="ECO:0000313" key="12">
    <source>
        <dbReference type="Ensembl" id="ENSSSCP00025028040.1"/>
    </source>
</evidence>
<dbReference type="PANTHER" id="PTHR46841">
    <property type="entry name" value="OX-2 MEMBRANE GLYCOPROTEIN"/>
    <property type="match status" value="1"/>
</dbReference>
<evidence type="ECO:0000256" key="10">
    <source>
        <dbReference type="SAM" id="SignalP"/>
    </source>
</evidence>
<dbReference type="Ensembl" id="ENSSSCT00045051411.1">
    <property type="protein sequence ID" value="ENSSSCP00045035744.1"/>
    <property type="gene ID" value="ENSSSCG00045030170.1"/>
</dbReference>